<proteinExistence type="predicted"/>
<evidence type="ECO:0000313" key="2">
    <source>
        <dbReference type="Proteomes" id="UP000070491"/>
    </source>
</evidence>
<evidence type="ECO:0000313" key="1">
    <source>
        <dbReference type="EMBL" id="KXB06295.1"/>
    </source>
</evidence>
<dbReference type="EMBL" id="LHYG01000007">
    <property type="protein sequence ID" value="KXB06295.1"/>
    <property type="molecule type" value="Genomic_DNA"/>
</dbReference>
<reference evidence="1 2" key="1">
    <citation type="journal article" date="2016" name="Sci. Rep.">
        <title>Metabolic traits of an uncultured archaeal lineage -MSBL1- from brine pools of the Red Sea.</title>
        <authorList>
            <person name="Mwirichia R."/>
            <person name="Alam I."/>
            <person name="Rashid M."/>
            <person name="Vinu M."/>
            <person name="Ba-Alawi W."/>
            <person name="Anthony Kamau A."/>
            <person name="Kamanda Ngugi D."/>
            <person name="Goker M."/>
            <person name="Klenk H.P."/>
            <person name="Bajic V."/>
            <person name="Stingl U."/>
        </authorList>
    </citation>
    <scope>NUCLEOTIDE SEQUENCE [LARGE SCALE GENOMIC DNA]</scope>
    <source>
        <strain evidence="1">SCGC-AAA382F02</strain>
    </source>
</reference>
<organism evidence="1 2">
    <name type="scientific">candidate division MSBL1 archaeon SCGC-AAA382F02</name>
    <dbReference type="NCBI Taxonomy" id="1698282"/>
    <lineage>
        <taxon>Archaea</taxon>
        <taxon>Methanobacteriati</taxon>
        <taxon>Methanobacteriota</taxon>
        <taxon>candidate division MSBL1</taxon>
    </lineage>
</organism>
<sequence>MPIDYNRRIPQVEERIERCDEILEENKEQLWDFERSLKVQDYSEARIYKLLSILKLLAERADFCFEEATRESIEKLISWVNGRDLAEATSLTILALALIGGRSIV</sequence>
<keyword evidence="2" id="KW-1185">Reference proteome</keyword>
<dbReference type="AlphaFoldDB" id="A0A133VIM1"/>
<comment type="caution">
    <text evidence="1">The sequence shown here is derived from an EMBL/GenBank/DDBJ whole genome shotgun (WGS) entry which is preliminary data.</text>
</comment>
<gene>
    <name evidence="1" type="ORF">AKJ53_00750</name>
</gene>
<dbReference type="Proteomes" id="UP000070491">
    <property type="component" value="Unassembled WGS sequence"/>
</dbReference>
<accession>A0A133VIM1</accession>
<protein>
    <submittedName>
        <fullName evidence="1">Uncharacterized protein</fullName>
    </submittedName>
</protein>
<name>A0A133VIM1_9EURY</name>